<dbReference type="OMA" id="MEMESIW"/>
<dbReference type="InterPro" id="IPR029063">
    <property type="entry name" value="SAM-dependent_MTases_sf"/>
</dbReference>
<dbReference type="PANTHER" id="PTHR37524:SF2">
    <property type="entry name" value="RIBOSOMAL RNA METHYLTRANSFERASE FTSJ DOMAIN-CONTAINING PROTEIN"/>
    <property type="match status" value="1"/>
</dbReference>
<reference evidence="2" key="1">
    <citation type="submission" date="2021-08" db="EMBL/GenBank/DDBJ databases">
        <title>WGS assembly of Ceratopteris richardii.</title>
        <authorList>
            <person name="Marchant D.B."/>
            <person name="Chen G."/>
            <person name="Jenkins J."/>
            <person name="Shu S."/>
            <person name="Leebens-Mack J."/>
            <person name="Grimwood J."/>
            <person name="Schmutz J."/>
            <person name="Soltis P."/>
            <person name="Soltis D."/>
            <person name="Chen Z.-H."/>
        </authorList>
    </citation>
    <scope>NUCLEOTIDE SEQUENCE</scope>
    <source>
        <strain evidence="2">Whitten #5841</strain>
        <tissue evidence="2">Leaf</tissue>
    </source>
</reference>
<feature type="domain" description="Ribosomal RNA methyltransferase FtsJ" evidence="1">
    <location>
        <begin position="217"/>
        <end position="310"/>
    </location>
</feature>
<evidence type="ECO:0000313" key="2">
    <source>
        <dbReference type="EMBL" id="KAH7296102.1"/>
    </source>
</evidence>
<organism evidence="2 3">
    <name type="scientific">Ceratopteris richardii</name>
    <name type="common">Triangle waterfern</name>
    <dbReference type="NCBI Taxonomy" id="49495"/>
    <lineage>
        <taxon>Eukaryota</taxon>
        <taxon>Viridiplantae</taxon>
        <taxon>Streptophyta</taxon>
        <taxon>Embryophyta</taxon>
        <taxon>Tracheophyta</taxon>
        <taxon>Polypodiopsida</taxon>
        <taxon>Polypodiidae</taxon>
        <taxon>Polypodiales</taxon>
        <taxon>Pteridineae</taxon>
        <taxon>Pteridaceae</taxon>
        <taxon>Parkerioideae</taxon>
        <taxon>Ceratopteris</taxon>
    </lineage>
</organism>
<comment type="caution">
    <text evidence="2">The sequence shown here is derived from an EMBL/GenBank/DDBJ whole genome shotgun (WGS) entry which is preliminary data.</text>
</comment>
<protein>
    <recommendedName>
        <fullName evidence="1">Ribosomal RNA methyltransferase FtsJ domain-containing protein</fullName>
    </recommendedName>
</protein>
<sequence length="384" mass="43045">MDVILQSVSQPAAHRLMIYASSPHLQAFPSEQRFCDHAQEIGLNESDFKGPGLVLLQNCQLSPSDLVKHIMSCFLRGYIVRIYWCTCTTADINNFSFHVKRMLMDLEGTDQSAFLSGEGVLKASKKVDMESDSLDLNINYNSEKFMVPNRKIRLQTFPRELAMKLIDEIPELEGAVHDFSHSLYVVKGDGLIRYGIGKGEDMYLVACDREALLKGAVARACLKLEEVLYVKGITLNSHMLVLDVGAAPGAWTEYLSKKVHHVVAIDPGKLDQNVLAGNVTHICKKAQDSMADLVMWTTGRNFDLLVCDMNKHPVEAAEIIVPLLKFLKYGSFLIVTLKFHGRGKNKDDKVGELKSIFGASLKEMDCIWLLANSIYERTFVGRRK</sequence>
<dbReference type="EMBL" id="CM035431">
    <property type="protein sequence ID" value="KAH7296102.1"/>
    <property type="molecule type" value="Genomic_DNA"/>
</dbReference>
<dbReference type="GO" id="GO:0008168">
    <property type="term" value="F:methyltransferase activity"/>
    <property type="evidence" value="ECO:0007669"/>
    <property type="project" value="InterPro"/>
</dbReference>
<dbReference type="Pfam" id="PF01728">
    <property type="entry name" value="FtsJ"/>
    <property type="match status" value="1"/>
</dbReference>
<dbReference type="Proteomes" id="UP000825935">
    <property type="component" value="Chromosome 26"/>
</dbReference>
<dbReference type="InterPro" id="IPR002877">
    <property type="entry name" value="RNA_MeTrfase_FtsJ_dom"/>
</dbReference>
<dbReference type="Gene3D" id="3.40.50.150">
    <property type="entry name" value="Vaccinia Virus protein VP39"/>
    <property type="match status" value="1"/>
</dbReference>
<dbReference type="PANTHER" id="PTHR37524">
    <property type="entry name" value="RIBOSOMAL RNA LARGE SUBUNIT METHYLTRANSFERASE M"/>
    <property type="match status" value="1"/>
</dbReference>
<proteinExistence type="predicted"/>
<accession>A0A8T2RHW9</accession>
<evidence type="ECO:0000313" key="3">
    <source>
        <dbReference type="Proteomes" id="UP000825935"/>
    </source>
</evidence>
<dbReference type="GO" id="GO:0032259">
    <property type="term" value="P:methylation"/>
    <property type="evidence" value="ECO:0007669"/>
    <property type="project" value="InterPro"/>
</dbReference>
<dbReference type="OrthoDB" id="20105at2759"/>
<evidence type="ECO:0000259" key="1">
    <source>
        <dbReference type="Pfam" id="PF01728"/>
    </source>
</evidence>
<gene>
    <name evidence="2" type="ORF">KP509_26G009000</name>
</gene>
<keyword evidence="3" id="KW-1185">Reference proteome</keyword>
<dbReference type="SUPFAM" id="SSF53335">
    <property type="entry name" value="S-adenosyl-L-methionine-dependent methyltransferases"/>
    <property type="match status" value="1"/>
</dbReference>
<dbReference type="AlphaFoldDB" id="A0A8T2RHW9"/>
<name>A0A8T2RHW9_CERRI</name>